<evidence type="ECO:0000313" key="2">
    <source>
        <dbReference type="EMBL" id="GFY91758.1"/>
    </source>
</evidence>
<organism evidence="2 3">
    <name type="scientific">Actinidia rufa</name>
    <dbReference type="NCBI Taxonomy" id="165716"/>
    <lineage>
        <taxon>Eukaryota</taxon>
        <taxon>Viridiplantae</taxon>
        <taxon>Streptophyta</taxon>
        <taxon>Embryophyta</taxon>
        <taxon>Tracheophyta</taxon>
        <taxon>Spermatophyta</taxon>
        <taxon>Magnoliopsida</taxon>
        <taxon>eudicotyledons</taxon>
        <taxon>Gunneridae</taxon>
        <taxon>Pentapetalae</taxon>
        <taxon>asterids</taxon>
        <taxon>Ericales</taxon>
        <taxon>Actinidiaceae</taxon>
        <taxon>Actinidia</taxon>
    </lineage>
</organism>
<dbReference type="SUPFAM" id="SSF52047">
    <property type="entry name" value="RNI-like"/>
    <property type="match status" value="1"/>
</dbReference>
<gene>
    <name evidence="2" type="ORF">Acr_08g0001540</name>
</gene>
<dbReference type="InterPro" id="IPR050232">
    <property type="entry name" value="FBL13/AtMIF1-like"/>
</dbReference>
<evidence type="ECO:0000259" key="1">
    <source>
        <dbReference type="PROSITE" id="PS50181"/>
    </source>
</evidence>
<dbReference type="Pfam" id="PF00646">
    <property type="entry name" value="F-box"/>
    <property type="match status" value="1"/>
</dbReference>
<dbReference type="InterPro" id="IPR032675">
    <property type="entry name" value="LRR_dom_sf"/>
</dbReference>
<evidence type="ECO:0000313" key="3">
    <source>
        <dbReference type="Proteomes" id="UP000585474"/>
    </source>
</evidence>
<name>A0A7J0EZ96_9ERIC</name>
<sequence>MDLSMKKKQLKENPLSKQCVTLESEDRLSTLPEELRRHIISFLPMKDAVRSSILSRKWSRICYSLPNLIFEFHRFPNVESKLDRFVEFIDQMISRQDDSRIKTFKLAFWVENETFTRIKNAWITFAVQRNVENLILTTQMGKTQSLPSCIFTSKSLKGLHLGIHDLKLPTSIDLPNLKELVLMSVILADHNSTRKLFSSCPALETLVMKTCDLYHLGILAISAPNLKHFVIQNCSGFYKCEINLLTPRLKTFFYHADVPRDINTGNIPFVNTVFLFFENTHPWSTNHSFSAAKELEQPPYMLFYLEMNSQDFSHIKLLNHLEYVEIRNFEGCDIELEIVEFLLNNAKVLVEMKLIARESRDHTGLTVGINCVKIRSINKKLLAMRRASSRAKILFSYIM</sequence>
<dbReference type="PANTHER" id="PTHR31900:SF34">
    <property type="entry name" value="EMB|CAB62440.1-RELATED"/>
    <property type="match status" value="1"/>
</dbReference>
<dbReference type="Pfam" id="PF08387">
    <property type="entry name" value="FBD"/>
    <property type="match status" value="1"/>
</dbReference>
<dbReference type="InterPro" id="IPR006566">
    <property type="entry name" value="FBD"/>
</dbReference>
<dbReference type="AlphaFoldDB" id="A0A7J0EZ96"/>
<dbReference type="Proteomes" id="UP000585474">
    <property type="component" value="Unassembled WGS sequence"/>
</dbReference>
<protein>
    <recommendedName>
        <fullName evidence="1">F-box domain-containing protein</fullName>
    </recommendedName>
</protein>
<proteinExistence type="predicted"/>
<dbReference type="InterPro" id="IPR055411">
    <property type="entry name" value="LRR_FXL15/At3g58940/PEG3-like"/>
</dbReference>
<dbReference type="OrthoDB" id="1848700at2759"/>
<dbReference type="Gene3D" id="3.80.10.10">
    <property type="entry name" value="Ribonuclease Inhibitor"/>
    <property type="match status" value="1"/>
</dbReference>
<dbReference type="SMART" id="SM00579">
    <property type="entry name" value="FBD"/>
    <property type="match status" value="1"/>
</dbReference>
<dbReference type="PROSITE" id="PS50181">
    <property type="entry name" value="FBOX"/>
    <property type="match status" value="1"/>
</dbReference>
<reference evidence="2 3" key="1">
    <citation type="submission" date="2019-07" db="EMBL/GenBank/DDBJ databases">
        <title>De Novo Assembly of kiwifruit Actinidia rufa.</title>
        <authorList>
            <person name="Sugita-Konishi S."/>
            <person name="Sato K."/>
            <person name="Mori E."/>
            <person name="Abe Y."/>
            <person name="Kisaki G."/>
            <person name="Hamano K."/>
            <person name="Suezawa K."/>
            <person name="Otani M."/>
            <person name="Fukuda T."/>
            <person name="Manabe T."/>
            <person name="Gomi K."/>
            <person name="Tabuchi M."/>
            <person name="Akimitsu K."/>
            <person name="Kataoka I."/>
        </authorList>
    </citation>
    <scope>NUCLEOTIDE SEQUENCE [LARGE SCALE GENOMIC DNA]</scope>
    <source>
        <strain evidence="3">cv. Fuchu</strain>
    </source>
</reference>
<dbReference type="SUPFAM" id="SSF81383">
    <property type="entry name" value="F-box domain"/>
    <property type="match status" value="1"/>
</dbReference>
<keyword evidence="3" id="KW-1185">Reference proteome</keyword>
<feature type="domain" description="F-box" evidence="1">
    <location>
        <begin position="25"/>
        <end position="73"/>
    </location>
</feature>
<dbReference type="InterPro" id="IPR036047">
    <property type="entry name" value="F-box-like_dom_sf"/>
</dbReference>
<dbReference type="Pfam" id="PF24758">
    <property type="entry name" value="LRR_At5g56370"/>
    <property type="match status" value="1"/>
</dbReference>
<dbReference type="InterPro" id="IPR001810">
    <property type="entry name" value="F-box_dom"/>
</dbReference>
<dbReference type="PANTHER" id="PTHR31900">
    <property type="entry name" value="F-BOX/RNI SUPERFAMILY PROTEIN-RELATED"/>
    <property type="match status" value="1"/>
</dbReference>
<accession>A0A7J0EZ96</accession>
<dbReference type="EMBL" id="BJWL01000008">
    <property type="protein sequence ID" value="GFY91758.1"/>
    <property type="molecule type" value="Genomic_DNA"/>
</dbReference>
<comment type="caution">
    <text evidence="2">The sequence shown here is derived from an EMBL/GenBank/DDBJ whole genome shotgun (WGS) entry which is preliminary data.</text>
</comment>